<feature type="domain" description="TNFR-Cys" evidence="5">
    <location>
        <begin position="64"/>
        <end position="102"/>
    </location>
</feature>
<feature type="repeat" description="TNFR-Cys" evidence="1">
    <location>
        <begin position="64"/>
        <end position="102"/>
    </location>
</feature>
<keyword evidence="3" id="KW-0472">Membrane</keyword>
<keyword evidence="4" id="KW-0732">Signal</keyword>
<reference evidence="6" key="2">
    <citation type="submission" date="2025-09" db="UniProtKB">
        <authorList>
            <consortium name="Ensembl"/>
        </authorList>
    </citation>
    <scope>IDENTIFICATION</scope>
</reference>
<dbReference type="GO" id="GO:0042127">
    <property type="term" value="P:regulation of cell population proliferation"/>
    <property type="evidence" value="ECO:0007669"/>
    <property type="project" value="TreeGrafter"/>
</dbReference>
<dbReference type="PANTHER" id="PTHR47139:SF4">
    <property type="entry name" value="TUMOR NECROSIS FACTOR RECEPTOR SUPERFAMILY MEMBER 9 ISOFORM X1-RELATED"/>
    <property type="match status" value="1"/>
</dbReference>
<evidence type="ECO:0000259" key="5">
    <source>
        <dbReference type="PROSITE" id="PS50050"/>
    </source>
</evidence>
<dbReference type="InterPro" id="IPR001368">
    <property type="entry name" value="TNFR/NGFR_Cys_rich_reg"/>
</dbReference>
<dbReference type="PANTHER" id="PTHR47139">
    <property type="entry name" value="TUMOR NECROSIS FACTOR RECEPTOR SUPERFAMILY MEMBER 9"/>
    <property type="match status" value="1"/>
</dbReference>
<dbReference type="InterPro" id="IPR034057">
    <property type="entry name" value="TNFRSF9_N_teleost"/>
</dbReference>
<dbReference type="Pfam" id="PF00020">
    <property type="entry name" value="TNFR_c6"/>
    <property type="match status" value="1"/>
</dbReference>
<evidence type="ECO:0000256" key="3">
    <source>
        <dbReference type="SAM" id="Phobius"/>
    </source>
</evidence>
<dbReference type="RefSeq" id="XP_022058381.1">
    <property type="nucleotide sequence ID" value="XM_022202689.2"/>
</dbReference>
<dbReference type="InParanoid" id="A0A3Q1EU95"/>
<evidence type="ECO:0000256" key="2">
    <source>
        <dbReference type="SAM" id="MobiDB-lite"/>
    </source>
</evidence>
<dbReference type="FunCoup" id="A0A3Q1EU95">
    <property type="interactions" value="710"/>
</dbReference>
<evidence type="ECO:0000313" key="7">
    <source>
        <dbReference type="Proteomes" id="UP000257200"/>
    </source>
</evidence>
<dbReference type="PROSITE" id="PS50050">
    <property type="entry name" value="TNFR_NGFR_2"/>
    <property type="match status" value="1"/>
</dbReference>
<evidence type="ECO:0000256" key="4">
    <source>
        <dbReference type="SAM" id="SignalP"/>
    </source>
</evidence>
<dbReference type="Ensembl" id="ENSAPOT00000005224.1">
    <property type="protein sequence ID" value="ENSAPOP00000007267.1"/>
    <property type="gene ID" value="ENSAPOG00000009205.1"/>
</dbReference>
<feature type="chain" id="PRO_5018677411" evidence="4">
    <location>
        <begin position="20"/>
        <end position="280"/>
    </location>
</feature>
<dbReference type="CDD" id="cd13424">
    <property type="entry name" value="TNFRSF9_teleost"/>
    <property type="match status" value="1"/>
</dbReference>
<evidence type="ECO:0000313" key="6">
    <source>
        <dbReference type="Ensembl" id="ENSAPOP00000007267.1"/>
    </source>
</evidence>
<dbReference type="Gene3D" id="2.10.50.10">
    <property type="entry name" value="Tumor Necrosis Factor Receptor, subunit A, domain 2"/>
    <property type="match status" value="3"/>
</dbReference>
<organism evidence="6 7">
    <name type="scientific">Acanthochromis polyacanthus</name>
    <name type="common">spiny chromis</name>
    <dbReference type="NCBI Taxonomy" id="80966"/>
    <lineage>
        <taxon>Eukaryota</taxon>
        <taxon>Metazoa</taxon>
        <taxon>Chordata</taxon>
        <taxon>Craniata</taxon>
        <taxon>Vertebrata</taxon>
        <taxon>Euteleostomi</taxon>
        <taxon>Actinopterygii</taxon>
        <taxon>Neopterygii</taxon>
        <taxon>Teleostei</taxon>
        <taxon>Neoteleostei</taxon>
        <taxon>Acanthomorphata</taxon>
        <taxon>Ovalentaria</taxon>
        <taxon>Pomacentridae</taxon>
        <taxon>Acanthochromis</taxon>
    </lineage>
</organism>
<dbReference type="Proteomes" id="UP000257200">
    <property type="component" value="Unplaced"/>
</dbReference>
<dbReference type="GO" id="GO:0038023">
    <property type="term" value="F:signaling receptor activity"/>
    <property type="evidence" value="ECO:0007669"/>
    <property type="project" value="TreeGrafter"/>
</dbReference>
<dbReference type="PROSITE" id="PS00652">
    <property type="entry name" value="TNFR_NGFR_1"/>
    <property type="match status" value="1"/>
</dbReference>
<dbReference type="STRING" id="80966.ENSAPOP00000007267"/>
<feature type="compositionally biased region" description="Low complexity" evidence="2">
    <location>
        <begin position="264"/>
        <end position="280"/>
    </location>
</feature>
<evidence type="ECO:0000256" key="1">
    <source>
        <dbReference type="PROSITE-ProRule" id="PRU00206"/>
    </source>
</evidence>
<keyword evidence="3" id="KW-1133">Transmembrane helix</keyword>
<proteinExistence type="predicted"/>
<name>A0A3Q1EU95_9TELE</name>
<dbReference type="SUPFAM" id="SSF57586">
    <property type="entry name" value="TNF receptor-like"/>
    <property type="match status" value="2"/>
</dbReference>
<dbReference type="SMART" id="SM00208">
    <property type="entry name" value="TNFR"/>
    <property type="match status" value="2"/>
</dbReference>
<dbReference type="GeneTree" id="ENSGT00940000166327"/>
<feature type="transmembrane region" description="Helical" evidence="3">
    <location>
        <begin position="193"/>
        <end position="217"/>
    </location>
</feature>
<keyword evidence="7" id="KW-1185">Reference proteome</keyword>
<feature type="disulfide bond" evidence="1">
    <location>
        <begin position="81"/>
        <end position="94"/>
    </location>
</feature>
<protein>
    <submittedName>
        <fullName evidence="6">Tumor necrosis factor receptor superfamily, member 9a</fullName>
    </submittedName>
</protein>
<dbReference type="GeneID" id="110956924"/>
<sequence>MALILWVMSLSLLLHGCLCSIGQIEVGCRRWTPDGKEDVCCNECHPGNRIYTKCGKDPKELCTPCAPGKFILEFKDRCKPCTKCVGVQVHLKDCTAASDTVCGCKEGFTCGNSECSFCVETCGKGQEPTPDRSCRPCPDGFFNDKTHSKCKPWSTKCPRRDQRMEKGDAFTDIKCVNASVPSHTKKPDDTEQLWPVVLSVLTSAVLMAFIIIIIITVTMKILKRGKKPAKPVTKTPIIRTPTDDPRTLIAIECSFHEAQQEQGSSTESLNSKESSQQLIA</sequence>
<feature type="region of interest" description="Disordered" evidence="2">
    <location>
        <begin position="259"/>
        <end position="280"/>
    </location>
</feature>
<feature type="signal peptide" evidence="4">
    <location>
        <begin position="1"/>
        <end position="19"/>
    </location>
</feature>
<dbReference type="CTD" id="678622"/>
<reference evidence="6" key="1">
    <citation type="submission" date="2025-08" db="UniProtKB">
        <authorList>
            <consortium name="Ensembl"/>
        </authorList>
    </citation>
    <scope>IDENTIFICATION</scope>
</reference>
<dbReference type="AlphaFoldDB" id="A0A3Q1EU95"/>
<accession>A0A3Q1EU95</accession>
<keyword evidence="3" id="KW-0812">Transmembrane</keyword>
<keyword evidence="1" id="KW-1015">Disulfide bond</keyword>
<comment type="caution">
    <text evidence="1">Lacks conserved residue(s) required for the propagation of feature annotation.</text>
</comment>
<feature type="disulfide bond" evidence="1">
    <location>
        <begin position="84"/>
        <end position="102"/>
    </location>
</feature>